<dbReference type="EMBL" id="MNPJ01000007">
    <property type="protein sequence ID" value="OQS55544.1"/>
    <property type="molecule type" value="Genomic_DNA"/>
</dbReference>
<protein>
    <submittedName>
        <fullName evidence="1">Uncharacterized protein</fullName>
    </submittedName>
</protein>
<keyword evidence="2" id="KW-1185">Reference proteome</keyword>
<evidence type="ECO:0000313" key="1">
    <source>
        <dbReference type="EMBL" id="OQS55544.1"/>
    </source>
</evidence>
<proteinExistence type="predicted"/>
<gene>
    <name evidence="1" type="ORF">EHP00_552</name>
</gene>
<comment type="caution">
    <text evidence="1">The sequence shown here is derived from an EMBL/GenBank/DDBJ whole genome shotgun (WGS) entry which is preliminary data.</text>
</comment>
<sequence length="251" mass="29627">MTQVKAFENFKKQIIELSDERLTEKQIKDLWQKLPESEKVFFINLETKVDGEVSSEEICIENFYDGLKKIENTLGEVDIKTDEDFIKAVSFLPEHFLGSIKKQECGYKGNVFKNSIKNEILKVKTLEHKLNFKKITEEEAEEEKKFLWTYNMPAFNFNNKSFKNFILYTFYGNKPYKQSKYKTLKNFCRKNNLTESSFLSKIKLTLLQMLLNQDNLITTEDCKVVVEGLMPILDLHDYAYLFENHMSKVLL</sequence>
<evidence type="ECO:0000313" key="2">
    <source>
        <dbReference type="Proteomes" id="UP000192758"/>
    </source>
</evidence>
<organism evidence="1 2">
    <name type="scientific">Ecytonucleospora hepatopenaei</name>
    <dbReference type="NCBI Taxonomy" id="646526"/>
    <lineage>
        <taxon>Eukaryota</taxon>
        <taxon>Fungi</taxon>
        <taxon>Fungi incertae sedis</taxon>
        <taxon>Microsporidia</taxon>
        <taxon>Enterocytozoonidae</taxon>
        <taxon>Ecytonucleospora</taxon>
    </lineage>
</organism>
<dbReference type="AlphaFoldDB" id="A0A1W0E8G0"/>
<accession>A0A1W0E8G0</accession>
<name>A0A1W0E8G0_9MICR</name>
<dbReference type="OrthoDB" id="283235at2759"/>
<reference evidence="1 2" key="1">
    <citation type="journal article" date="2017" name="Environ. Microbiol.">
        <title>Decay of the glycolytic pathway and adaptation to intranuclear parasitism within Enterocytozoonidae microsporidia.</title>
        <authorList>
            <person name="Wiredu Boakye D."/>
            <person name="Jaroenlak P."/>
            <person name="Prachumwat A."/>
            <person name="Williams T.A."/>
            <person name="Bateman K.S."/>
            <person name="Itsathitphaisarn O."/>
            <person name="Sritunyalucksana K."/>
            <person name="Paszkiewicz K.H."/>
            <person name="Moore K.A."/>
            <person name="Stentiford G.D."/>
            <person name="Williams B.A."/>
        </authorList>
    </citation>
    <scope>NUCLEOTIDE SEQUENCE [LARGE SCALE GENOMIC DNA]</scope>
    <source>
        <strain evidence="1 2">TH1</strain>
    </source>
</reference>
<dbReference type="VEuPathDB" id="MicrosporidiaDB:EHP00_552"/>
<dbReference type="Proteomes" id="UP000192758">
    <property type="component" value="Unassembled WGS sequence"/>
</dbReference>